<dbReference type="Proteomes" id="UP001501456">
    <property type="component" value="Unassembled WGS sequence"/>
</dbReference>
<sequence length="180" mass="20045">MNKSINLLSILLLVLFLSVSCTSDETIKNDDNAEKTEFQKISNLKLNLNIKFETGKEYPIEEDELSNFISENYEEINKIEKGFALTFKKIKKQIVYSIDNLETLQSKLDGDPPGFWSEGDGLNCTKCRNQDCVKSALTDAAGDGSSQVFISMTPNYTLGVQTSLTVCYGSLADIIAEFEP</sequence>
<accession>A0ABP7HGG0</accession>
<feature type="signal peptide" evidence="1">
    <location>
        <begin position="1"/>
        <end position="23"/>
    </location>
</feature>
<comment type="caution">
    <text evidence="2">The sequence shown here is derived from an EMBL/GenBank/DDBJ whole genome shotgun (WGS) entry which is preliminary data.</text>
</comment>
<evidence type="ECO:0000313" key="3">
    <source>
        <dbReference type="Proteomes" id="UP001501456"/>
    </source>
</evidence>
<reference evidence="3" key="1">
    <citation type="journal article" date="2019" name="Int. J. Syst. Evol. Microbiol.">
        <title>The Global Catalogue of Microorganisms (GCM) 10K type strain sequencing project: providing services to taxonomists for standard genome sequencing and annotation.</title>
        <authorList>
            <consortium name="The Broad Institute Genomics Platform"/>
            <consortium name="The Broad Institute Genome Sequencing Center for Infectious Disease"/>
            <person name="Wu L."/>
            <person name="Ma J."/>
        </authorList>
    </citation>
    <scope>NUCLEOTIDE SEQUENCE [LARGE SCALE GENOMIC DNA]</scope>
    <source>
        <strain evidence="3">JCM 17525</strain>
    </source>
</reference>
<evidence type="ECO:0008006" key="4">
    <source>
        <dbReference type="Google" id="ProtNLM"/>
    </source>
</evidence>
<dbReference type="PROSITE" id="PS51257">
    <property type="entry name" value="PROKAR_LIPOPROTEIN"/>
    <property type="match status" value="1"/>
</dbReference>
<keyword evidence="3" id="KW-1185">Reference proteome</keyword>
<evidence type="ECO:0000313" key="2">
    <source>
        <dbReference type="EMBL" id="GAA3792111.1"/>
    </source>
</evidence>
<keyword evidence="1" id="KW-0732">Signal</keyword>
<evidence type="ECO:0000256" key="1">
    <source>
        <dbReference type="SAM" id="SignalP"/>
    </source>
</evidence>
<proteinExistence type="predicted"/>
<feature type="chain" id="PRO_5046890331" description="Lipoprotein" evidence="1">
    <location>
        <begin position="24"/>
        <end position="180"/>
    </location>
</feature>
<dbReference type="RefSeq" id="WP_344731008.1">
    <property type="nucleotide sequence ID" value="NZ_BAABBI010000007.1"/>
</dbReference>
<dbReference type="EMBL" id="BAABBI010000007">
    <property type="protein sequence ID" value="GAA3792111.1"/>
    <property type="molecule type" value="Genomic_DNA"/>
</dbReference>
<protein>
    <recommendedName>
        <fullName evidence="4">Lipoprotein</fullName>
    </recommendedName>
</protein>
<name>A0ABP7HGG0_9FLAO</name>
<gene>
    <name evidence="2" type="ORF">GCM10022271_25570</name>
</gene>
<organism evidence="2 3">
    <name type="scientific">Corallibacter vietnamensis</name>
    <dbReference type="NCBI Taxonomy" id="904130"/>
    <lineage>
        <taxon>Bacteria</taxon>
        <taxon>Pseudomonadati</taxon>
        <taxon>Bacteroidota</taxon>
        <taxon>Flavobacteriia</taxon>
        <taxon>Flavobacteriales</taxon>
        <taxon>Flavobacteriaceae</taxon>
        <taxon>Corallibacter</taxon>
    </lineage>
</organism>